<protein>
    <submittedName>
        <fullName evidence="2">Uncharacterized protein</fullName>
    </submittedName>
</protein>
<sequence>MRKPLSPRHPGRLKSKQASSNLFQMPLPLPWVCTFSRHRHRGKEGRMGPSRCVIMRSGRDARKWEPQVLARHGLDGAGLGWMEWVCWQGIIRVARSIVSPGESIIGPDGGWPLPSASRGAAGDSSARHALKGINNNGNGHRRKGRRARGMGGRQWPRAEWCDLGTVFLGVSRRGVCCSCSLPLAAGGSQAGRASSREAVRCAGARGTD</sequence>
<evidence type="ECO:0000256" key="1">
    <source>
        <dbReference type="SAM" id="MobiDB-lite"/>
    </source>
</evidence>
<feature type="region of interest" description="Disordered" evidence="1">
    <location>
        <begin position="130"/>
        <end position="151"/>
    </location>
</feature>
<evidence type="ECO:0000313" key="3">
    <source>
        <dbReference type="Proteomes" id="UP000774617"/>
    </source>
</evidence>
<dbReference type="EMBL" id="JAGTJR010000052">
    <property type="protein sequence ID" value="KAH7027095.1"/>
    <property type="molecule type" value="Genomic_DNA"/>
</dbReference>
<dbReference type="Proteomes" id="UP000774617">
    <property type="component" value="Unassembled WGS sequence"/>
</dbReference>
<name>A0ABQ8FUP9_9PEZI</name>
<comment type="caution">
    <text evidence="2">The sequence shown here is derived from an EMBL/GenBank/DDBJ whole genome shotgun (WGS) entry which is preliminary data.</text>
</comment>
<evidence type="ECO:0000313" key="2">
    <source>
        <dbReference type="EMBL" id="KAH7027095.1"/>
    </source>
</evidence>
<proteinExistence type="predicted"/>
<reference evidence="2 3" key="1">
    <citation type="journal article" date="2021" name="Nat. Commun.">
        <title>Genetic determinants of endophytism in the Arabidopsis root mycobiome.</title>
        <authorList>
            <person name="Mesny F."/>
            <person name="Miyauchi S."/>
            <person name="Thiergart T."/>
            <person name="Pickel B."/>
            <person name="Atanasova L."/>
            <person name="Karlsson M."/>
            <person name="Huettel B."/>
            <person name="Barry K.W."/>
            <person name="Haridas S."/>
            <person name="Chen C."/>
            <person name="Bauer D."/>
            <person name="Andreopoulos W."/>
            <person name="Pangilinan J."/>
            <person name="LaButti K."/>
            <person name="Riley R."/>
            <person name="Lipzen A."/>
            <person name="Clum A."/>
            <person name="Drula E."/>
            <person name="Henrissat B."/>
            <person name="Kohler A."/>
            <person name="Grigoriev I.V."/>
            <person name="Martin F.M."/>
            <person name="Hacquard S."/>
        </authorList>
    </citation>
    <scope>NUCLEOTIDE SEQUENCE [LARGE SCALE GENOMIC DNA]</scope>
    <source>
        <strain evidence="2 3">MPI-SDFR-AT-0080</strain>
    </source>
</reference>
<gene>
    <name evidence="2" type="ORF">B0J12DRAFT_684552</name>
</gene>
<keyword evidence="3" id="KW-1185">Reference proteome</keyword>
<organism evidence="2 3">
    <name type="scientific">Macrophomina phaseolina</name>
    <dbReference type="NCBI Taxonomy" id="35725"/>
    <lineage>
        <taxon>Eukaryota</taxon>
        <taxon>Fungi</taxon>
        <taxon>Dikarya</taxon>
        <taxon>Ascomycota</taxon>
        <taxon>Pezizomycotina</taxon>
        <taxon>Dothideomycetes</taxon>
        <taxon>Dothideomycetes incertae sedis</taxon>
        <taxon>Botryosphaeriales</taxon>
        <taxon>Botryosphaeriaceae</taxon>
        <taxon>Macrophomina</taxon>
    </lineage>
</organism>
<accession>A0ABQ8FUP9</accession>
<feature type="compositionally biased region" description="Basic residues" evidence="1">
    <location>
        <begin position="139"/>
        <end position="148"/>
    </location>
</feature>